<dbReference type="InterPro" id="IPR003162">
    <property type="entry name" value="TFIID-31"/>
</dbReference>
<sequence length="223" mass="24083">PPTTQASQTLENGAPNPALPAHHATSATDAGLSKRPRDARIIHLLLTAMGVKEYQERVPLQLLDFAYRYTAGVLSDALALSAEGYGGHTTTGKGARADDSTVSLTALRLAISSRMQYQFNPALPKEFQADLASERNKIALPRPEREWGLRLPPERYCLTGVGWGVKDEWESEGEADVEMEGQASRQIDGPADEIMGEGGEEVNQEEFEDVMGVGGGGDQDMAE</sequence>
<dbReference type="GO" id="GO:0046982">
    <property type="term" value="F:protein heterodimerization activity"/>
    <property type="evidence" value="ECO:0007669"/>
    <property type="project" value="InterPro"/>
</dbReference>
<dbReference type="InterPro" id="IPR051431">
    <property type="entry name" value="TFIID_subunit_9"/>
</dbReference>
<dbReference type="Proteomes" id="UP000799772">
    <property type="component" value="Unassembled WGS sequence"/>
</dbReference>
<comment type="similarity">
    <text evidence="2">Belongs to the TAF9 family.</text>
</comment>
<accession>A0A9P4IJT9</accession>
<dbReference type="EMBL" id="ML978124">
    <property type="protein sequence ID" value="KAF2100972.1"/>
    <property type="molecule type" value="Genomic_DNA"/>
</dbReference>
<gene>
    <name evidence="7" type="ORF">NA57DRAFT_26296</name>
</gene>
<feature type="compositionally biased region" description="Gly residues" evidence="6">
    <location>
        <begin position="212"/>
        <end position="223"/>
    </location>
</feature>
<dbReference type="GO" id="GO:0051123">
    <property type="term" value="P:RNA polymerase II preinitiation complex assembly"/>
    <property type="evidence" value="ECO:0007669"/>
    <property type="project" value="TreeGrafter"/>
</dbReference>
<dbReference type="SUPFAM" id="SSF47113">
    <property type="entry name" value="Histone-fold"/>
    <property type="match status" value="1"/>
</dbReference>
<feature type="non-terminal residue" evidence="7">
    <location>
        <position position="1"/>
    </location>
</feature>
<dbReference type="PANTHER" id="PTHR48068">
    <property type="entry name" value="TAF9 RNA POLYMERASE II, TATA BOX-BINDING PROTEIN (TBP)-ASSOCIATED FACTOR"/>
    <property type="match status" value="1"/>
</dbReference>
<evidence type="ECO:0000256" key="1">
    <source>
        <dbReference type="ARBA" id="ARBA00004123"/>
    </source>
</evidence>
<keyword evidence="8" id="KW-1185">Reference proteome</keyword>
<evidence type="ECO:0000256" key="2">
    <source>
        <dbReference type="ARBA" id="ARBA00007646"/>
    </source>
</evidence>
<dbReference type="GO" id="GO:0005669">
    <property type="term" value="C:transcription factor TFIID complex"/>
    <property type="evidence" value="ECO:0007669"/>
    <property type="project" value="TreeGrafter"/>
</dbReference>
<dbReference type="GO" id="GO:0016251">
    <property type="term" value="F:RNA polymerase II general transcription initiation factor activity"/>
    <property type="evidence" value="ECO:0007669"/>
    <property type="project" value="TreeGrafter"/>
</dbReference>
<feature type="compositionally biased region" description="Polar residues" evidence="6">
    <location>
        <begin position="1"/>
        <end position="11"/>
    </location>
</feature>
<evidence type="ECO:0000256" key="3">
    <source>
        <dbReference type="ARBA" id="ARBA00023015"/>
    </source>
</evidence>
<protein>
    <submittedName>
        <fullName evidence="7">TFIID-31kDa-domain-containing protein</fullName>
    </submittedName>
</protein>
<evidence type="ECO:0000313" key="7">
    <source>
        <dbReference type="EMBL" id="KAF2100972.1"/>
    </source>
</evidence>
<feature type="non-terminal residue" evidence="7">
    <location>
        <position position="223"/>
    </location>
</feature>
<dbReference type="OrthoDB" id="341924at2759"/>
<dbReference type="AlphaFoldDB" id="A0A9P4IJT9"/>
<dbReference type="Pfam" id="PF02291">
    <property type="entry name" value="TFIID-31kDa"/>
    <property type="match status" value="1"/>
</dbReference>
<organism evidence="7 8">
    <name type="scientific">Rhizodiscina lignyota</name>
    <dbReference type="NCBI Taxonomy" id="1504668"/>
    <lineage>
        <taxon>Eukaryota</taxon>
        <taxon>Fungi</taxon>
        <taxon>Dikarya</taxon>
        <taxon>Ascomycota</taxon>
        <taxon>Pezizomycotina</taxon>
        <taxon>Dothideomycetes</taxon>
        <taxon>Pleosporomycetidae</taxon>
        <taxon>Aulographales</taxon>
        <taxon>Rhizodiscinaceae</taxon>
        <taxon>Rhizodiscina</taxon>
    </lineage>
</organism>
<feature type="compositionally biased region" description="Acidic residues" evidence="6">
    <location>
        <begin position="190"/>
        <end position="209"/>
    </location>
</feature>
<keyword evidence="5" id="KW-0539">Nucleus</keyword>
<proteinExistence type="inferred from homology"/>
<evidence type="ECO:0000313" key="8">
    <source>
        <dbReference type="Proteomes" id="UP000799772"/>
    </source>
</evidence>
<name>A0A9P4IJT9_9PEZI</name>
<dbReference type="PANTHER" id="PTHR48068:SF4">
    <property type="entry name" value="TATA-BOX BINDING PROTEIN ASSOCIATED FACTOR 9"/>
    <property type="match status" value="1"/>
</dbReference>
<dbReference type="GO" id="GO:0003713">
    <property type="term" value="F:transcription coactivator activity"/>
    <property type="evidence" value="ECO:0007669"/>
    <property type="project" value="TreeGrafter"/>
</dbReference>
<evidence type="ECO:0000256" key="5">
    <source>
        <dbReference type="ARBA" id="ARBA00023242"/>
    </source>
</evidence>
<feature type="region of interest" description="Disordered" evidence="6">
    <location>
        <begin position="171"/>
        <end position="223"/>
    </location>
</feature>
<feature type="region of interest" description="Disordered" evidence="6">
    <location>
        <begin position="1"/>
        <end position="32"/>
    </location>
</feature>
<keyword evidence="4" id="KW-0804">Transcription</keyword>
<comment type="caution">
    <text evidence="7">The sequence shown here is derived from an EMBL/GenBank/DDBJ whole genome shotgun (WGS) entry which is preliminary data.</text>
</comment>
<dbReference type="Gene3D" id="1.10.20.10">
    <property type="entry name" value="Histone, subunit A"/>
    <property type="match status" value="1"/>
</dbReference>
<dbReference type="GO" id="GO:0000124">
    <property type="term" value="C:SAGA complex"/>
    <property type="evidence" value="ECO:0007669"/>
    <property type="project" value="TreeGrafter"/>
</dbReference>
<reference evidence="7" key="1">
    <citation type="journal article" date="2020" name="Stud. Mycol.">
        <title>101 Dothideomycetes genomes: a test case for predicting lifestyles and emergence of pathogens.</title>
        <authorList>
            <person name="Haridas S."/>
            <person name="Albert R."/>
            <person name="Binder M."/>
            <person name="Bloem J."/>
            <person name="Labutti K."/>
            <person name="Salamov A."/>
            <person name="Andreopoulos B."/>
            <person name="Baker S."/>
            <person name="Barry K."/>
            <person name="Bills G."/>
            <person name="Bluhm B."/>
            <person name="Cannon C."/>
            <person name="Castanera R."/>
            <person name="Culley D."/>
            <person name="Daum C."/>
            <person name="Ezra D."/>
            <person name="Gonzalez J."/>
            <person name="Henrissat B."/>
            <person name="Kuo A."/>
            <person name="Liang C."/>
            <person name="Lipzen A."/>
            <person name="Lutzoni F."/>
            <person name="Magnuson J."/>
            <person name="Mondo S."/>
            <person name="Nolan M."/>
            <person name="Ohm R."/>
            <person name="Pangilinan J."/>
            <person name="Park H.-J."/>
            <person name="Ramirez L."/>
            <person name="Alfaro M."/>
            <person name="Sun H."/>
            <person name="Tritt A."/>
            <person name="Yoshinaga Y."/>
            <person name="Zwiers L.-H."/>
            <person name="Turgeon B."/>
            <person name="Goodwin S."/>
            <person name="Spatafora J."/>
            <person name="Crous P."/>
            <person name="Grigoriev I."/>
        </authorList>
    </citation>
    <scope>NUCLEOTIDE SEQUENCE</scope>
    <source>
        <strain evidence="7">CBS 133067</strain>
    </source>
</reference>
<evidence type="ECO:0000256" key="6">
    <source>
        <dbReference type="SAM" id="MobiDB-lite"/>
    </source>
</evidence>
<evidence type="ECO:0000256" key="4">
    <source>
        <dbReference type="ARBA" id="ARBA00023163"/>
    </source>
</evidence>
<dbReference type="InterPro" id="IPR009072">
    <property type="entry name" value="Histone-fold"/>
</dbReference>
<comment type="subcellular location">
    <subcellularLocation>
        <location evidence="1">Nucleus</location>
    </subcellularLocation>
</comment>
<keyword evidence="3" id="KW-0805">Transcription regulation</keyword>
<dbReference type="FunFam" id="1.10.20.10:FF:000069">
    <property type="entry name" value="Transcription initiation factor TFIID subunit"/>
    <property type="match status" value="1"/>
</dbReference>
<dbReference type="CDD" id="cd07979">
    <property type="entry name" value="HFD_TAF9"/>
    <property type="match status" value="1"/>
</dbReference>